<evidence type="ECO:0008006" key="3">
    <source>
        <dbReference type="Google" id="ProtNLM"/>
    </source>
</evidence>
<name>A0ABN1ZV26_9ACTN</name>
<dbReference type="Gene3D" id="3.30.530.20">
    <property type="match status" value="1"/>
</dbReference>
<dbReference type="RefSeq" id="WP_141006020.1">
    <property type="nucleotide sequence ID" value="NZ_BAAAOR010000004.1"/>
</dbReference>
<evidence type="ECO:0000313" key="1">
    <source>
        <dbReference type="EMBL" id="GAA1505156.1"/>
    </source>
</evidence>
<dbReference type="EMBL" id="BAAAOR010000004">
    <property type="protein sequence ID" value="GAA1505156.1"/>
    <property type="molecule type" value="Genomic_DNA"/>
</dbReference>
<dbReference type="Pfam" id="PF10604">
    <property type="entry name" value="Polyketide_cyc2"/>
    <property type="match status" value="1"/>
</dbReference>
<accession>A0ABN1ZV26</accession>
<organism evidence="1 2">
    <name type="scientific">Nocardioides humi</name>
    <dbReference type="NCBI Taxonomy" id="449461"/>
    <lineage>
        <taxon>Bacteria</taxon>
        <taxon>Bacillati</taxon>
        <taxon>Actinomycetota</taxon>
        <taxon>Actinomycetes</taxon>
        <taxon>Propionibacteriales</taxon>
        <taxon>Nocardioidaceae</taxon>
        <taxon>Nocardioides</taxon>
    </lineage>
</organism>
<evidence type="ECO:0000313" key="2">
    <source>
        <dbReference type="Proteomes" id="UP001500842"/>
    </source>
</evidence>
<keyword evidence="2" id="KW-1185">Reference proteome</keyword>
<proteinExistence type="predicted"/>
<protein>
    <recommendedName>
        <fullName evidence="3">Polyketide cyclase / dehydrase and lipid transport</fullName>
    </recommendedName>
</protein>
<comment type="caution">
    <text evidence="1">The sequence shown here is derived from an EMBL/GenBank/DDBJ whole genome shotgun (WGS) entry which is preliminary data.</text>
</comment>
<sequence>MRIVVDFPVPTDRAFDYLADPRNRPAWQSSLRAVADVRDEGAAWTDVTVVPGVRPRMRTTLADRPRRWVEEGRWGPFRARLELVFEPDSTDPAGCRVVADFAVRGLGLGRAITVAGRSTVAADLRRAAAAVRDRR</sequence>
<reference evidence="1 2" key="1">
    <citation type="journal article" date="2019" name="Int. J. Syst. Evol. Microbiol.">
        <title>The Global Catalogue of Microorganisms (GCM) 10K type strain sequencing project: providing services to taxonomists for standard genome sequencing and annotation.</title>
        <authorList>
            <consortium name="The Broad Institute Genomics Platform"/>
            <consortium name="The Broad Institute Genome Sequencing Center for Infectious Disease"/>
            <person name="Wu L."/>
            <person name="Ma J."/>
        </authorList>
    </citation>
    <scope>NUCLEOTIDE SEQUENCE [LARGE SCALE GENOMIC DNA]</scope>
    <source>
        <strain evidence="1 2">JCM 14942</strain>
    </source>
</reference>
<dbReference type="SUPFAM" id="SSF55961">
    <property type="entry name" value="Bet v1-like"/>
    <property type="match status" value="1"/>
</dbReference>
<dbReference type="Proteomes" id="UP001500842">
    <property type="component" value="Unassembled WGS sequence"/>
</dbReference>
<dbReference type="InterPro" id="IPR019587">
    <property type="entry name" value="Polyketide_cyclase/dehydratase"/>
</dbReference>
<dbReference type="InterPro" id="IPR023393">
    <property type="entry name" value="START-like_dom_sf"/>
</dbReference>
<gene>
    <name evidence="1" type="ORF">GCM10009788_05910</name>
</gene>